<proteinExistence type="inferred from homology"/>
<protein>
    <recommendedName>
        <fullName evidence="6">RNA methyltransferase</fullName>
        <ecNumber evidence="6">2.1.1.-</ecNumber>
    </recommendedName>
</protein>
<name>A0A7R9QTV1_9ACAR</name>
<dbReference type="PROSITE" id="PS51515">
    <property type="entry name" value="BIN3_SAM"/>
    <property type="match status" value="1"/>
</dbReference>
<feature type="compositionally biased region" description="Basic and acidic residues" evidence="7">
    <location>
        <begin position="376"/>
        <end position="386"/>
    </location>
</feature>
<reference evidence="9" key="1">
    <citation type="submission" date="2020-11" db="EMBL/GenBank/DDBJ databases">
        <authorList>
            <person name="Tran Van P."/>
        </authorList>
    </citation>
    <scope>NUCLEOTIDE SEQUENCE</scope>
</reference>
<comment type="similarity">
    <text evidence="1 6">Belongs to the methyltransferase superfamily.</text>
</comment>
<dbReference type="OrthoDB" id="10017101at2759"/>
<keyword evidence="10" id="KW-1185">Reference proteome</keyword>
<dbReference type="GO" id="GO:0008171">
    <property type="term" value="F:O-methyltransferase activity"/>
    <property type="evidence" value="ECO:0007669"/>
    <property type="project" value="UniProtKB-UniRule"/>
</dbReference>
<feature type="region of interest" description="Disordered" evidence="7">
    <location>
        <begin position="165"/>
        <end position="235"/>
    </location>
</feature>
<dbReference type="Pfam" id="PF06859">
    <property type="entry name" value="Bin3"/>
    <property type="match status" value="1"/>
</dbReference>
<keyword evidence="2 6" id="KW-0489">Methyltransferase</keyword>
<sequence length="662" mass="74017">MASGGVTFVTPPRVTNSSPTFVIDSSYELPKISSANSTANNANHRTGDGHRLKTWNELSHELQTNKRCYSVSYNKANETQVVRKRSDGNHRKRRHSFGANSAEKLKRRKDRIVLPTKFLLGGNISDPLNLLSLDNSANQVTPQSSPYPTPKHKTEVEVLIPANINDPLNLNSSGDVDESSIISPKIKAKSRKRKRKRTDSETTAEAANESTESVVNKDSVTESKSKPENPTKPLKLRISDSIKTIDKIVSPVIPQGLGSKHRRFVDNTSKPVVNFLLGGNISDPLNLLSLDNSANQVTPQSSPYPTPKHKTEVEVFIPANINDPLNLNSSGDVDESSIISPKIKAKSRKRKRKRTDSETTAEAANESTESVVNKDSVTESKSKPENPTKPLKLRISDSIKTIDKIVSPVIPQGLGSKHRRFVDNTSKPVVNVEAFVDKPETKVKHKKHHKNKSKEPHFRAKDESFRYGNYNRYYGYRNANQNDCRLDCLKSEWFRNKDVLDIGCNVGHITLAIAKNFDPKKIVGIDIDNSLIKIANKNVRHYITSTVLQTQDFPISLPLLHGPLASTASHDSDEDNTCFFPKNVCFITGNYVSESDETLSIQKQQFDTILCLSLTKWVHLNWGDTGVKTLFKRIFSQLRPNGKLILEAQPFCSYKKKKKINP</sequence>
<accession>A0A7R9QTV1</accession>
<dbReference type="Proteomes" id="UP000728032">
    <property type="component" value="Unassembled WGS sequence"/>
</dbReference>
<dbReference type="SUPFAM" id="SSF53335">
    <property type="entry name" value="S-adenosyl-L-methionine-dependent methyltransferases"/>
    <property type="match status" value="1"/>
</dbReference>
<feature type="compositionally biased region" description="Basic residues" evidence="7">
    <location>
        <begin position="186"/>
        <end position="197"/>
    </location>
</feature>
<dbReference type="GO" id="GO:0017069">
    <property type="term" value="F:snRNA binding"/>
    <property type="evidence" value="ECO:0007669"/>
    <property type="project" value="TreeGrafter"/>
</dbReference>
<feature type="compositionally biased region" description="Basic residues" evidence="7">
    <location>
        <begin position="343"/>
        <end position="354"/>
    </location>
</feature>
<dbReference type="PANTHER" id="PTHR12315:SF0">
    <property type="entry name" value="7SK SNRNA METHYLPHOSPHATE CAPPING ENZYME"/>
    <property type="match status" value="1"/>
</dbReference>
<dbReference type="PANTHER" id="PTHR12315">
    <property type="entry name" value="BICOID-INTERACTING PROTEIN RELATED"/>
    <property type="match status" value="1"/>
</dbReference>
<evidence type="ECO:0000256" key="7">
    <source>
        <dbReference type="SAM" id="MobiDB-lite"/>
    </source>
</evidence>
<keyword evidence="4 5" id="KW-0949">S-adenosyl-L-methionine</keyword>
<dbReference type="Gene3D" id="3.40.50.150">
    <property type="entry name" value="Vaccinia Virus protein VP39"/>
    <property type="match status" value="1"/>
</dbReference>
<dbReference type="GO" id="GO:0008173">
    <property type="term" value="F:RNA methyltransferase activity"/>
    <property type="evidence" value="ECO:0007669"/>
    <property type="project" value="UniProtKB-UniRule"/>
</dbReference>
<dbReference type="GO" id="GO:0032259">
    <property type="term" value="P:methylation"/>
    <property type="evidence" value="ECO:0007669"/>
    <property type="project" value="UniProtKB-KW"/>
</dbReference>
<dbReference type="InterPro" id="IPR039772">
    <property type="entry name" value="Bin3-like"/>
</dbReference>
<evidence type="ECO:0000313" key="10">
    <source>
        <dbReference type="Proteomes" id="UP000728032"/>
    </source>
</evidence>
<evidence type="ECO:0000256" key="4">
    <source>
        <dbReference type="ARBA" id="ARBA00022691"/>
    </source>
</evidence>
<dbReference type="InterPro" id="IPR010675">
    <property type="entry name" value="Bin3_C"/>
</dbReference>
<dbReference type="InterPro" id="IPR025714">
    <property type="entry name" value="Methyltranfer_dom"/>
</dbReference>
<dbReference type="Pfam" id="PF13847">
    <property type="entry name" value="Methyltransf_31"/>
    <property type="match status" value="1"/>
</dbReference>
<dbReference type="CDD" id="cd02440">
    <property type="entry name" value="AdoMet_MTases"/>
    <property type="match status" value="1"/>
</dbReference>
<organism evidence="9">
    <name type="scientific">Oppiella nova</name>
    <dbReference type="NCBI Taxonomy" id="334625"/>
    <lineage>
        <taxon>Eukaryota</taxon>
        <taxon>Metazoa</taxon>
        <taxon>Ecdysozoa</taxon>
        <taxon>Arthropoda</taxon>
        <taxon>Chelicerata</taxon>
        <taxon>Arachnida</taxon>
        <taxon>Acari</taxon>
        <taxon>Acariformes</taxon>
        <taxon>Sarcoptiformes</taxon>
        <taxon>Oribatida</taxon>
        <taxon>Brachypylina</taxon>
        <taxon>Oppioidea</taxon>
        <taxon>Oppiidae</taxon>
        <taxon>Oppiella</taxon>
    </lineage>
</organism>
<evidence type="ECO:0000256" key="6">
    <source>
        <dbReference type="RuleBase" id="RU367087"/>
    </source>
</evidence>
<evidence type="ECO:0000256" key="3">
    <source>
        <dbReference type="ARBA" id="ARBA00022679"/>
    </source>
</evidence>
<dbReference type="EMBL" id="OC927012">
    <property type="protein sequence ID" value="CAD7657005.1"/>
    <property type="molecule type" value="Genomic_DNA"/>
</dbReference>
<evidence type="ECO:0000256" key="1">
    <source>
        <dbReference type="ARBA" id="ARBA00008361"/>
    </source>
</evidence>
<dbReference type="GO" id="GO:0040031">
    <property type="term" value="P:snRNA modification"/>
    <property type="evidence" value="ECO:0007669"/>
    <property type="project" value="TreeGrafter"/>
</dbReference>
<evidence type="ECO:0000256" key="2">
    <source>
        <dbReference type="ARBA" id="ARBA00022603"/>
    </source>
</evidence>
<evidence type="ECO:0000313" key="9">
    <source>
        <dbReference type="EMBL" id="CAD7657005.1"/>
    </source>
</evidence>
<dbReference type="EC" id="2.1.1.-" evidence="6"/>
<evidence type="ECO:0000256" key="5">
    <source>
        <dbReference type="PROSITE-ProRule" id="PRU00848"/>
    </source>
</evidence>
<gene>
    <name evidence="9" type="ORF">ONB1V03_LOCUS13639</name>
</gene>
<dbReference type="InterPro" id="IPR024160">
    <property type="entry name" value="BIN3_SAM-bd_dom"/>
</dbReference>
<keyword evidence="3 6" id="KW-0808">Transferase</keyword>
<feature type="domain" description="Bin3-type SAM" evidence="8">
    <location>
        <begin position="483"/>
        <end position="662"/>
    </location>
</feature>
<dbReference type="InterPro" id="IPR029063">
    <property type="entry name" value="SAM-dependent_MTases_sf"/>
</dbReference>
<dbReference type="EMBL" id="CAJPVJ010012187">
    <property type="protein sequence ID" value="CAG2174192.1"/>
    <property type="molecule type" value="Genomic_DNA"/>
</dbReference>
<feature type="compositionally biased region" description="Basic and acidic residues" evidence="7">
    <location>
        <begin position="219"/>
        <end position="229"/>
    </location>
</feature>
<feature type="region of interest" description="Disordered" evidence="7">
    <location>
        <begin position="82"/>
        <end position="103"/>
    </location>
</feature>
<feature type="compositionally biased region" description="Low complexity" evidence="7">
    <location>
        <begin position="358"/>
        <end position="370"/>
    </location>
</feature>
<feature type="region of interest" description="Disordered" evidence="7">
    <location>
        <begin position="324"/>
        <end position="392"/>
    </location>
</feature>
<feature type="compositionally biased region" description="Low complexity" evidence="7">
    <location>
        <begin position="201"/>
        <end position="213"/>
    </location>
</feature>
<evidence type="ECO:0000259" key="8">
    <source>
        <dbReference type="PROSITE" id="PS51515"/>
    </source>
</evidence>
<dbReference type="AlphaFoldDB" id="A0A7R9QTV1"/>